<accession>A0A6I4IHA0</accession>
<comment type="caution">
    <text evidence="4">The sequence shown here is derived from an EMBL/GenBank/DDBJ whole genome shotgun (WGS) entry which is preliminary data.</text>
</comment>
<keyword evidence="2" id="KW-0227">DNA damage</keyword>
<organism evidence="4 5">
    <name type="scientific">Mucilaginibacter aquatilis</name>
    <dbReference type="NCBI Taxonomy" id="1517760"/>
    <lineage>
        <taxon>Bacteria</taxon>
        <taxon>Pseudomonadati</taxon>
        <taxon>Bacteroidota</taxon>
        <taxon>Sphingobacteriia</taxon>
        <taxon>Sphingobacteriales</taxon>
        <taxon>Sphingobacteriaceae</taxon>
        <taxon>Mucilaginibacter</taxon>
    </lineage>
</organism>
<evidence type="ECO:0000256" key="1">
    <source>
        <dbReference type="ARBA" id="ARBA00010945"/>
    </source>
</evidence>
<dbReference type="OrthoDB" id="625722at2"/>
<dbReference type="Pfam" id="PF00817">
    <property type="entry name" value="IMS"/>
    <property type="match status" value="1"/>
</dbReference>
<dbReference type="InterPro" id="IPR050356">
    <property type="entry name" value="SulA_CellDiv_inhibitor"/>
</dbReference>
<dbReference type="InterPro" id="IPR043502">
    <property type="entry name" value="DNA/RNA_pol_sf"/>
</dbReference>
<reference evidence="4 5" key="1">
    <citation type="submission" date="2019-12" db="EMBL/GenBank/DDBJ databases">
        <title>Mucilaginibacter sp. HME9299 genome sequencing and assembly.</title>
        <authorList>
            <person name="Kang H."/>
            <person name="Kim H."/>
            <person name="Joh K."/>
        </authorList>
    </citation>
    <scope>NUCLEOTIDE SEQUENCE [LARGE SCALE GENOMIC DNA]</scope>
    <source>
        <strain evidence="4 5">HME9299</strain>
    </source>
</reference>
<evidence type="ECO:0000313" key="4">
    <source>
        <dbReference type="EMBL" id="MVN92936.1"/>
    </source>
</evidence>
<dbReference type="AlphaFoldDB" id="A0A6I4IHA0"/>
<dbReference type="Gene3D" id="3.30.70.270">
    <property type="match status" value="1"/>
</dbReference>
<evidence type="ECO:0000259" key="3">
    <source>
        <dbReference type="Pfam" id="PF00817"/>
    </source>
</evidence>
<gene>
    <name evidence="4" type="ORF">GO816_17515</name>
</gene>
<keyword evidence="5" id="KW-1185">Reference proteome</keyword>
<dbReference type="EMBL" id="WQLA01000008">
    <property type="protein sequence ID" value="MVN92936.1"/>
    <property type="molecule type" value="Genomic_DNA"/>
</dbReference>
<dbReference type="Gene3D" id="3.40.1170.60">
    <property type="match status" value="1"/>
</dbReference>
<comment type="similarity">
    <text evidence="1">Belongs to the DNA polymerase type-Y family.</text>
</comment>
<dbReference type="SUPFAM" id="SSF56672">
    <property type="entry name" value="DNA/RNA polymerases"/>
    <property type="match status" value="1"/>
</dbReference>
<dbReference type="Proteomes" id="UP000434850">
    <property type="component" value="Unassembled WGS sequence"/>
</dbReference>
<protein>
    <submittedName>
        <fullName evidence="4">DNA polymerase Y family protein</fullName>
    </submittedName>
</protein>
<dbReference type="GO" id="GO:0006281">
    <property type="term" value="P:DNA repair"/>
    <property type="evidence" value="ECO:0007669"/>
    <property type="project" value="InterPro"/>
</dbReference>
<evidence type="ECO:0000313" key="5">
    <source>
        <dbReference type="Proteomes" id="UP000434850"/>
    </source>
</evidence>
<dbReference type="InterPro" id="IPR001126">
    <property type="entry name" value="UmuC"/>
</dbReference>
<dbReference type="PANTHER" id="PTHR35369:SF2">
    <property type="entry name" value="BLR3025 PROTEIN"/>
    <property type="match status" value="1"/>
</dbReference>
<dbReference type="CDD" id="cd03468">
    <property type="entry name" value="PolY_like"/>
    <property type="match status" value="1"/>
</dbReference>
<name>A0A6I4IHA0_9SPHI</name>
<feature type="domain" description="UmuC" evidence="3">
    <location>
        <begin position="19"/>
        <end position="153"/>
    </location>
</feature>
<evidence type="ECO:0000256" key="2">
    <source>
        <dbReference type="ARBA" id="ARBA00022763"/>
    </source>
</evidence>
<proteinExistence type="inferred from homology"/>
<dbReference type="InterPro" id="IPR043128">
    <property type="entry name" value="Rev_trsase/Diguanyl_cyclase"/>
</dbReference>
<sequence>MQQRFMALWFCYLKTDWIAIRKPELIDIPFVFSQPDHNCVMVTAANNIAQQGGVIPGMRLADAKAILPSLEVLQDKPAREEKLLKAIAEWCIRYTPVVALNLPDGLLLNITGCTHLWGSEAGYVTDIINRFNNKGYVVKAAIADTIGAAWALSRYTENYCIVEPKQQRAALCNLPPAALRLDAITIEKLDKLGFLNIESVLKIPLKELRRRFGGDLILRILQALGEVEEYLKLIKEPDPYEERLHTPELYKTRTGIDIAVQELLKKICERLIAEGNGVRAAILSTYRTDGKIQHLKIGTNKATHDVAHLFKLFELHLNEIKPGMGIELFVLQIPKIDKVDIKQQAIWKGKINIDDNGIIELLDKVAGKIGMQSIYRYLPQENYWPERAIKNSQNIKDIKQTPWRTDLKRPVNLFKRPQPIQVSAPIPDYAPMLFRYKGEVHHVKRSDGPERIEREWWLDEGEHRDYYIVEDQNGYRYWIFRSGHYDKATPEWYLHGHFA</sequence>
<dbReference type="PANTHER" id="PTHR35369">
    <property type="entry name" value="BLR3025 PROTEIN-RELATED"/>
    <property type="match status" value="1"/>
</dbReference>